<reference evidence="3" key="1">
    <citation type="submission" date="2025-08" db="UniProtKB">
        <authorList>
            <consortium name="RefSeq"/>
        </authorList>
    </citation>
    <scope>IDENTIFICATION</scope>
</reference>
<feature type="chain" id="PRO_5042589383" evidence="1">
    <location>
        <begin position="30"/>
        <end position="316"/>
    </location>
</feature>
<proteinExistence type="predicted"/>
<dbReference type="KEGG" id="csol:105363523"/>
<accession>A0AAJ6YK55</accession>
<organism evidence="2 3">
    <name type="scientific">Ceratosolen solmsi marchali</name>
    <dbReference type="NCBI Taxonomy" id="326594"/>
    <lineage>
        <taxon>Eukaryota</taxon>
        <taxon>Metazoa</taxon>
        <taxon>Ecdysozoa</taxon>
        <taxon>Arthropoda</taxon>
        <taxon>Hexapoda</taxon>
        <taxon>Insecta</taxon>
        <taxon>Pterygota</taxon>
        <taxon>Neoptera</taxon>
        <taxon>Endopterygota</taxon>
        <taxon>Hymenoptera</taxon>
        <taxon>Apocrita</taxon>
        <taxon>Proctotrupomorpha</taxon>
        <taxon>Chalcidoidea</taxon>
        <taxon>Agaonidae</taxon>
        <taxon>Agaoninae</taxon>
        <taxon>Ceratosolen</taxon>
    </lineage>
</organism>
<dbReference type="AlphaFoldDB" id="A0AAJ6YK55"/>
<keyword evidence="1" id="KW-0732">Signal</keyword>
<sequence>MFSLYKCHLIKNSLSVILLSLILFNITLNQQGVNGDDESNLPYSQGPDKLNILNTILQTNLVNRKEKIIPRDLTINVKESDIMNQAFYNNIETNDSNVNWDHTVTDVEQKQDIICCYRKTSNDTTKFEDWKKLLNIAEGFTTYSDKNNRSKYLICLKKINIDEITTVPSILETTLASSRKEIEFNGTKNGRKNKKKKININTNINLHNSDKNCDEYDDAKINQADDLSCVENKSTTIVLENVTSKYTKNKVNNIPNYFQENFLAKNVNKNKYFINNEYRHNKRYPINYRQIYDRNLKMRKAMKKTKLLILISDYIL</sequence>
<evidence type="ECO:0000313" key="2">
    <source>
        <dbReference type="Proteomes" id="UP000695007"/>
    </source>
</evidence>
<feature type="signal peptide" evidence="1">
    <location>
        <begin position="1"/>
        <end position="29"/>
    </location>
</feature>
<evidence type="ECO:0000256" key="1">
    <source>
        <dbReference type="SAM" id="SignalP"/>
    </source>
</evidence>
<gene>
    <name evidence="3" type="primary">LOC105363523</name>
</gene>
<name>A0AAJ6YK55_9HYME</name>
<protein>
    <submittedName>
        <fullName evidence="3">Uncharacterized protein LOC105363523</fullName>
    </submittedName>
</protein>
<dbReference type="GeneID" id="105363523"/>
<dbReference type="RefSeq" id="XP_011499556.1">
    <property type="nucleotide sequence ID" value="XM_011501254.1"/>
</dbReference>
<dbReference type="Proteomes" id="UP000695007">
    <property type="component" value="Unplaced"/>
</dbReference>
<evidence type="ECO:0000313" key="3">
    <source>
        <dbReference type="RefSeq" id="XP_011499556.1"/>
    </source>
</evidence>
<keyword evidence="2" id="KW-1185">Reference proteome</keyword>